<dbReference type="Proteomes" id="UP001145114">
    <property type="component" value="Unassembled WGS sequence"/>
</dbReference>
<reference evidence="1" key="1">
    <citation type="submission" date="2022-06" db="EMBL/GenBank/DDBJ databases">
        <title>Phylogenomic reconstructions and comparative analyses of Kickxellomycotina fungi.</title>
        <authorList>
            <person name="Reynolds N.K."/>
            <person name="Stajich J.E."/>
            <person name="Barry K."/>
            <person name="Grigoriev I.V."/>
            <person name="Crous P."/>
            <person name="Smith M.E."/>
        </authorList>
    </citation>
    <scope>NUCLEOTIDE SEQUENCE</scope>
    <source>
        <strain evidence="1">RSA 2271</strain>
    </source>
</reference>
<comment type="caution">
    <text evidence="1">The sequence shown here is derived from an EMBL/GenBank/DDBJ whole genome shotgun (WGS) entry which is preliminary data.</text>
</comment>
<protein>
    <submittedName>
        <fullName evidence="1">Uncharacterized protein</fullName>
    </submittedName>
</protein>
<accession>A0ACC1HC72</accession>
<gene>
    <name evidence="1" type="ORF">EV182_003799</name>
</gene>
<evidence type="ECO:0000313" key="1">
    <source>
        <dbReference type="EMBL" id="KAJ1674180.1"/>
    </source>
</evidence>
<keyword evidence="2" id="KW-1185">Reference proteome</keyword>
<name>A0ACC1HC72_9FUNG</name>
<proteinExistence type="predicted"/>
<organism evidence="1 2">
    <name type="scientific">Spiromyces aspiralis</name>
    <dbReference type="NCBI Taxonomy" id="68401"/>
    <lineage>
        <taxon>Eukaryota</taxon>
        <taxon>Fungi</taxon>
        <taxon>Fungi incertae sedis</taxon>
        <taxon>Zoopagomycota</taxon>
        <taxon>Kickxellomycotina</taxon>
        <taxon>Kickxellomycetes</taxon>
        <taxon>Kickxellales</taxon>
        <taxon>Kickxellaceae</taxon>
        <taxon>Spiromyces</taxon>
    </lineage>
</organism>
<dbReference type="EMBL" id="JAMZIH010006191">
    <property type="protein sequence ID" value="KAJ1674180.1"/>
    <property type="molecule type" value="Genomic_DNA"/>
</dbReference>
<evidence type="ECO:0000313" key="2">
    <source>
        <dbReference type="Proteomes" id="UP001145114"/>
    </source>
</evidence>
<sequence length="328" mass="35948">MHHRLGRSSGPAGNMPEEDALGAAYHSHWQQQEEARHHHRHYRRQPQQQQYVCYYVLPDTVHHGEASAAEEGERGASAGYYYDHTAGAYYYDAAQQVWQKAAMLIDSDDDSDSRYHEALACHPYASTAYNSGGGSGIKAGRQQEDRGFSTRDRLGGRAAAASASKKGGKSYFAKLMGHIMAHTIMIRARRGLGANNPSSWGGFADDKILKNALFILFDQHRKLPTFGGLQDLLREALQMYTSGLTGTGDDAGGSVLGTTLASLAGGSELAEGERSMRLIVSAVDRALGYYKERGGKRRHLLMVVGAVVLVSMVLLFRRRRVGPVLVHQ</sequence>